<proteinExistence type="predicted"/>
<evidence type="ECO:0000313" key="2">
    <source>
        <dbReference type="Proteomes" id="UP001219934"/>
    </source>
</evidence>
<dbReference type="EMBL" id="JAPTMU010000123">
    <property type="protein sequence ID" value="KAJ4921417.1"/>
    <property type="molecule type" value="Genomic_DNA"/>
</dbReference>
<accession>A0AAD6F5D1</accession>
<dbReference type="AlphaFoldDB" id="A0AAD6F5D1"/>
<evidence type="ECO:0000313" key="1">
    <source>
        <dbReference type="EMBL" id="KAJ4921417.1"/>
    </source>
</evidence>
<protein>
    <submittedName>
        <fullName evidence="1">Uncharacterized protein</fullName>
    </submittedName>
</protein>
<organism evidence="1 2">
    <name type="scientific">Pogonophryne albipinna</name>
    <dbReference type="NCBI Taxonomy" id="1090488"/>
    <lineage>
        <taxon>Eukaryota</taxon>
        <taxon>Metazoa</taxon>
        <taxon>Chordata</taxon>
        <taxon>Craniata</taxon>
        <taxon>Vertebrata</taxon>
        <taxon>Euteleostomi</taxon>
        <taxon>Actinopterygii</taxon>
        <taxon>Neopterygii</taxon>
        <taxon>Teleostei</taxon>
        <taxon>Neoteleostei</taxon>
        <taxon>Acanthomorphata</taxon>
        <taxon>Eupercaria</taxon>
        <taxon>Perciformes</taxon>
        <taxon>Notothenioidei</taxon>
        <taxon>Pogonophryne</taxon>
    </lineage>
</organism>
<name>A0AAD6F5D1_9TELE</name>
<feature type="non-terminal residue" evidence="1">
    <location>
        <position position="68"/>
    </location>
</feature>
<keyword evidence="2" id="KW-1185">Reference proteome</keyword>
<gene>
    <name evidence="1" type="ORF">JOQ06_017716</name>
</gene>
<dbReference type="Proteomes" id="UP001219934">
    <property type="component" value="Unassembled WGS sequence"/>
</dbReference>
<reference evidence="1" key="1">
    <citation type="submission" date="2022-11" db="EMBL/GenBank/DDBJ databases">
        <title>Chromosome-level genome of Pogonophryne albipinna.</title>
        <authorList>
            <person name="Jo E."/>
        </authorList>
    </citation>
    <scope>NUCLEOTIDE SEQUENCE</scope>
    <source>
        <strain evidence="1">SGF0006</strain>
        <tissue evidence="1">Muscle</tissue>
    </source>
</reference>
<comment type="caution">
    <text evidence="1">The sequence shown here is derived from an EMBL/GenBank/DDBJ whole genome shotgun (WGS) entry which is preliminary data.</text>
</comment>
<feature type="non-terminal residue" evidence="1">
    <location>
        <position position="1"/>
    </location>
</feature>
<sequence length="68" mass="7448">CGLHARYHTCGPADIHPVVRITRGLYGGAFCQIPPHFQPHRRSAVQFRRERCTTGSGIGPLQCCGSSQ</sequence>